<evidence type="ECO:0000256" key="1">
    <source>
        <dbReference type="SAM" id="SignalP"/>
    </source>
</evidence>
<name>A0ABQ1QLG7_9RHOB</name>
<feature type="chain" id="PRO_5045556542" evidence="1">
    <location>
        <begin position="20"/>
        <end position="136"/>
    </location>
</feature>
<feature type="signal peptide" evidence="1">
    <location>
        <begin position="1"/>
        <end position="19"/>
    </location>
</feature>
<proteinExistence type="predicted"/>
<keyword evidence="1" id="KW-0732">Signal</keyword>
<dbReference type="Proteomes" id="UP000617355">
    <property type="component" value="Unassembled WGS sequence"/>
</dbReference>
<organism evidence="2 3">
    <name type="scientific">Sinisalibacter lacisalsi</name>
    <dbReference type="NCBI Taxonomy" id="1526570"/>
    <lineage>
        <taxon>Bacteria</taxon>
        <taxon>Pseudomonadati</taxon>
        <taxon>Pseudomonadota</taxon>
        <taxon>Alphaproteobacteria</taxon>
        <taxon>Rhodobacterales</taxon>
        <taxon>Roseobacteraceae</taxon>
        <taxon>Sinisalibacter</taxon>
    </lineage>
</organism>
<accession>A0ABQ1QLG7</accession>
<reference evidence="3" key="1">
    <citation type="journal article" date="2019" name="Int. J. Syst. Evol. Microbiol.">
        <title>The Global Catalogue of Microorganisms (GCM) 10K type strain sequencing project: providing services to taxonomists for standard genome sequencing and annotation.</title>
        <authorList>
            <consortium name="The Broad Institute Genomics Platform"/>
            <consortium name="The Broad Institute Genome Sequencing Center for Infectious Disease"/>
            <person name="Wu L."/>
            <person name="Ma J."/>
        </authorList>
    </citation>
    <scope>NUCLEOTIDE SEQUENCE [LARGE SCALE GENOMIC DNA]</scope>
    <source>
        <strain evidence="3">CGMCC 1.12922</strain>
    </source>
</reference>
<protein>
    <submittedName>
        <fullName evidence="2">Uncharacterized protein</fullName>
    </submittedName>
</protein>
<evidence type="ECO:0000313" key="3">
    <source>
        <dbReference type="Proteomes" id="UP000617355"/>
    </source>
</evidence>
<gene>
    <name evidence="2" type="ORF">GCM10011358_16960</name>
</gene>
<dbReference type="RefSeq" id="WP_188527196.1">
    <property type="nucleotide sequence ID" value="NZ_BMGI01000002.1"/>
</dbReference>
<sequence>MKVFRTVGLILALATPAMGQQPISADDSKQVFDVTKNRWVAVKEYDGKDFLDFGHLLAWRCGLESIRYSVNDGAEKQFQMEPCYIDDVAPNAQVDLTFPPFVSFDLGAIETVDVVLEYKDGSTDRATYRRGDILKN</sequence>
<keyword evidence="3" id="KW-1185">Reference proteome</keyword>
<evidence type="ECO:0000313" key="2">
    <source>
        <dbReference type="EMBL" id="GGD33494.1"/>
    </source>
</evidence>
<comment type="caution">
    <text evidence="2">The sequence shown here is derived from an EMBL/GenBank/DDBJ whole genome shotgun (WGS) entry which is preliminary data.</text>
</comment>
<dbReference type="EMBL" id="BMGI01000002">
    <property type="protein sequence ID" value="GGD33494.1"/>
    <property type="molecule type" value="Genomic_DNA"/>
</dbReference>